<comment type="caution">
    <text evidence="18">The sequence shown here is derived from an EMBL/GenBank/DDBJ whole genome shotgun (WGS) entry which is preliminary data.</text>
</comment>
<dbReference type="SMART" id="SM00028">
    <property type="entry name" value="TPR"/>
    <property type="match status" value="3"/>
</dbReference>
<feature type="domain" description="RRM" evidence="17">
    <location>
        <begin position="1536"/>
        <end position="1627"/>
    </location>
</feature>
<dbReference type="SUPFAM" id="SSF57850">
    <property type="entry name" value="RING/U-box"/>
    <property type="match status" value="1"/>
</dbReference>
<feature type="compositionally biased region" description="Polar residues" evidence="15">
    <location>
        <begin position="1413"/>
        <end position="1422"/>
    </location>
</feature>
<feature type="compositionally biased region" description="Basic and acidic residues" evidence="15">
    <location>
        <begin position="1043"/>
        <end position="1060"/>
    </location>
</feature>
<dbReference type="CDD" id="cd13156">
    <property type="entry name" value="KOW_RPL6"/>
    <property type="match status" value="1"/>
</dbReference>
<keyword evidence="7" id="KW-0687">Ribonucleoprotein</keyword>
<feature type="compositionally biased region" description="Basic and acidic residues" evidence="15">
    <location>
        <begin position="693"/>
        <end position="716"/>
    </location>
</feature>
<evidence type="ECO:0000256" key="5">
    <source>
        <dbReference type="ARBA" id="ARBA00022884"/>
    </source>
</evidence>
<dbReference type="InterPro" id="IPR014722">
    <property type="entry name" value="Rib_uL2_dom2"/>
</dbReference>
<dbReference type="InterPro" id="IPR000915">
    <property type="entry name" value="60S_ribosomal_eL6"/>
</dbReference>
<organism evidence="18 19">
    <name type="scientific">Petrolisthes cinctipes</name>
    <name type="common">Flat porcelain crab</name>
    <dbReference type="NCBI Taxonomy" id="88211"/>
    <lineage>
        <taxon>Eukaryota</taxon>
        <taxon>Metazoa</taxon>
        <taxon>Ecdysozoa</taxon>
        <taxon>Arthropoda</taxon>
        <taxon>Crustacea</taxon>
        <taxon>Multicrustacea</taxon>
        <taxon>Malacostraca</taxon>
        <taxon>Eumalacostraca</taxon>
        <taxon>Eucarida</taxon>
        <taxon>Decapoda</taxon>
        <taxon>Pleocyemata</taxon>
        <taxon>Anomura</taxon>
        <taxon>Galatheoidea</taxon>
        <taxon>Porcellanidae</taxon>
        <taxon>Petrolisthes</taxon>
    </lineage>
</organism>
<dbReference type="Gene3D" id="3.30.40.10">
    <property type="entry name" value="Zinc/RING finger domain, C3HC4 (zinc finger)"/>
    <property type="match status" value="1"/>
</dbReference>
<evidence type="ECO:0000259" key="16">
    <source>
        <dbReference type="PROSITE" id="PS50089"/>
    </source>
</evidence>
<evidence type="ECO:0000256" key="8">
    <source>
        <dbReference type="ARBA" id="ARBA00035233"/>
    </source>
</evidence>
<dbReference type="PROSITE" id="PS50005">
    <property type="entry name" value="TPR"/>
    <property type="match status" value="1"/>
</dbReference>
<feature type="compositionally biased region" description="Polar residues" evidence="15">
    <location>
        <begin position="1441"/>
        <end position="1454"/>
    </location>
</feature>
<feature type="region of interest" description="Disordered" evidence="15">
    <location>
        <begin position="1271"/>
        <end position="1291"/>
    </location>
</feature>
<evidence type="ECO:0000256" key="10">
    <source>
        <dbReference type="ARBA" id="ARBA00046388"/>
    </source>
</evidence>
<feature type="compositionally biased region" description="Acidic residues" evidence="15">
    <location>
        <begin position="1271"/>
        <end position="1281"/>
    </location>
</feature>
<evidence type="ECO:0000256" key="12">
    <source>
        <dbReference type="PROSITE-ProRule" id="PRU00176"/>
    </source>
</evidence>
<dbReference type="EMBL" id="JAWQEG010000644">
    <property type="protein sequence ID" value="KAK3887225.1"/>
    <property type="molecule type" value="Genomic_DNA"/>
</dbReference>
<dbReference type="PROSITE" id="PS50102">
    <property type="entry name" value="RRM"/>
    <property type="match status" value="1"/>
</dbReference>
<dbReference type="Gene3D" id="1.25.40.10">
    <property type="entry name" value="Tetratricopeptide repeat domain"/>
    <property type="match status" value="1"/>
</dbReference>
<evidence type="ECO:0000256" key="11">
    <source>
        <dbReference type="PROSITE-ProRule" id="PRU00175"/>
    </source>
</evidence>
<feature type="compositionally biased region" description="Polar residues" evidence="15">
    <location>
        <begin position="722"/>
        <end position="740"/>
    </location>
</feature>
<evidence type="ECO:0000256" key="4">
    <source>
        <dbReference type="ARBA" id="ARBA00022833"/>
    </source>
</evidence>
<evidence type="ECO:0000256" key="3">
    <source>
        <dbReference type="ARBA" id="ARBA00022771"/>
    </source>
</evidence>
<dbReference type="InterPro" id="IPR035979">
    <property type="entry name" value="RBD_domain_sf"/>
</dbReference>
<dbReference type="GO" id="GO:0008270">
    <property type="term" value="F:zinc ion binding"/>
    <property type="evidence" value="ECO:0007669"/>
    <property type="project" value="UniProtKB-KW"/>
</dbReference>
<dbReference type="Pfam" id="PF01159">
    <property type="entry name" value="Ribosomal_L6e"/>
    <property type="match status" value="1"/>
</dbReference>
<sequence>MTTTTLTEEGILTLFKQEMQSAITVQVIFIACADDNCYLRLSDGKQVSPVTFLLTRLQRKQKLNVGDIISIKEVCLEPCKDIGDENILEDAGLHHLYITKCSLIERGISVGRVIGAASLRRLSCYRDAIVHVYPALVGPDKRDDKFFSDMRWDPKRSKKLQDDRDQCRENGNYFFKLQKYDLAVTFYHLAIKRDPYDSRAWANISQAHFKMEEYAEAEKFALLAIKMDPFNDKAYYRAAKAALQQSKSAVTVAYSQNGIFLCSNRKDLYKLIEDTKFSSTSDAYVQITSHLISNIGKLPTKIQGNITSTLHTAVQMGVMQHNEEFINNLGLLANDEIFPRESKKTKEKWENPGKLIKKVQEENKKKEEEKKRLEEEKRKEQEEEKKKRKQEVKKEMPVVTAKTRNDFNDMLLEGKRLFESELVHQAMEIFTKCLAQYNPETSKNSNQKKSGGEHPEVQNLQFIIGKCKVKASRGSLMEGIEMLKLLCEKTSKYPHKAAVHCLLATTFMKINLYKLAHEHANNCCGIIKKEKHIKPVKWPGTNEPISSTKPEILEEKCNELLSKPSSSRPSPEALCRFKDCLTTQGHPYAKEDIYLSDPDFRGYIAVLCEDKCTICYHPCCWKAYKEQQEIFIGKKPDKEFLGLDCMTPDCTGNISSIRIYDESGTLKNEQVKDKKDKLASLPIKMKKKKEKKKDKNLGGKSGEKKKNRIESVHEESPIPDETSGTDVATRNNANRKTYQRASKPPVAIAPLPIDPESLDPTQVTVIKPSSAVEEESTTQPKKTRKKNKKVKTTATLDLDPLLLHQNVQNDYVARLRSLKEQKEALEGGVATSLLATDPGSPNPLAALQLDPNNPFYLPQHLRDNPEELERVLQKKIQVSNTGLKQDTIDTLLEFMHEWLKSEGPMSIHDTRLKEQVSENFPPEAQKYVTQCGGIRGFLMQSLKFAMIDDVICASCDVVCAQETTCTEVKTKMNAARYLAKFSDGVQAKTFIHLLDDKSTCSSASSNSQLAGSAMLSSVSKNSSESTHSSSILPHTSSVPSPNMREDREKNLVGESPEHKPSVVTEADNLDYESLLELDPKAREFEPRISFSEDTMENCELKEINYTDGHDEDDDIDDEEEEGEEEKSSEGDDENGQVNSDDEDIFHSDEDEEVIEQLTAEVADLQEKLDHLQEEKEVLNDKLCQARSQSKSEIMRYRQKCEELEQELKNVTQEKHSLSAQRENEARKMKSDMARMAEEVRTSQSRFQSLEMKWERSNDRVNELTAKLVEEEEHNLELEEETKDLRESLSSSSRRAHEAEVKYLCIKKDLVEESLTRTVERLKEEGARMEQLLESATDDTRPDRATLTQTIIAWEETIKALLDQKKAFTDECVKLLGIVNQGRPLNALPPGDLKVPAVPNFSVAPLLCIMQNPRESSANSPSDIKQERIQQPSPAPPPQSSNTEPPQVHPQSTPATAFPLEPQLAGIPLMYQTPPLLPNSVGYASNGTPPLVTSAPATAAFPTPMAFTTGAIPKGPPNLQLTRTAEVSSPSQWPDDHQLFVGQLPWGYTETDLKNLFSQNFGEVVHASVFDQGRNAEGKQVPMFGFVTFRNASDCAKVLEKRPIIINNHQLNIQPREGKKNTKTPASNGGAGGGEVGVGIGGMGGEGGGSETMARGLGSNSAYGLSDISLTLDLDLNSPSANLTHRPHPQAPVATPITANASANTIIRPNFKNLTSTNSGGPTVTLPPKLSRPQPKHAQVPTKLGNPVAVAKEDSVANTPSYKRLIEICKQRLGKDFSSPDICAALREVRAMNNNSLSGITQEKIVERVRSTLRSRRPGAGQATVAPWAGLVHGGGAGAAGSEWQGPRQEEGTAKEESCSICLDALSTSPSMALSCQHVFHERCIKGEENIMEQAAIKEPVKAATEEPAKAATMEPAKADTKEPAKADAKGPAKAAAKKPAKAAARKPSKAQKRKHVLKKYFKKKIPTKVVKKFNKVAKIMEQKKSVKAGRIRYGSKKLKPNAYYVKPIAGKTEGTQLVPVKKSPAYYAAQLKEKKTPKRVKISKRPVRSSLTPGTVCIVLAGLHKGKRVVFLKGLPGGLCLITGPHKINSCPMRRVNQIYLIATSLKIDISWFGIPKHVNDRYFRRVKASRPRKKEGDIFEKKKEAYFPSDQRKKDQAVVDGNIISAIRRRPDKKMVFGYLGTMFALRKGMYPHRLKF</sequence>
<comment type="subunit">
    <text evidence="10">Component of the large ribosomal subunit. May bind IPO9 with low affinity.</text>
</comment>
<dbReference type="SMART" id="SM00184">
    <property type="entry name" value="RING"/>
    <property type="match status" value="1"/>
</dbReference>
<gene>
    <name evidence="18" type="ORF">Pcinc_008661</name>
</gene>
<keyword evidence="13" id="KW-0802">TPR repeat</keyword>
<evidence type="ECO:0000256" key="13">
    <source>
        <dbReference type="PROSITE-ProRule" id="PRU00339"/>
    </source>
</evidence>
<feature type="compositionally biased region" description="Acidic residues" evidence="15">
    <location>
        <begin position="1109"/>
        <end position="1144"/>
    </location>
</feature>
<dbReference type="Gene3D" id="3.30.70.330">
    <property type="match status" value="1"/>
</dbReference>
<proteinExistence type="inferred from homology"/>
<feature type="region of interest" description="Disordered" evidence="15">
    <location>
        <begin position="361"/>
        <end position="397"/>
    </location>
</feature>
<feature type="coiled-coil region" evidence="14">
    <location>
        <begin position="1147"/>
        <end position="1227"/>
    </location>
</feature>
<dbReference type="SUPFAM" id="SSF48452">
    <property type="entry name" value="TPR-like"/>
    <property type="match status" value="1"/>
</dbReference>
<feature type="compositionally biased region" description="Basic and acidic residues" evidence="15">
    <location>
        <begin position="361"/>
        <end position="385"/>
    </location>
</feature>
<keyword evidence="14" id="KW-0175">Coiled coil</keyword>
<evidence type="ECO:0000256" key="9">
    <source>
        <dbReference type="ARBA" id="ARBA00035351"/>
    </source>
</evidence>
<evidence type="ECO:0000256" key="2">
    <source>
        <dbReference type="ARBA" id="ARBA00022723"/>
    </source>
</evidence>
<feature type="region of interest" description="Disordered" evidence="15">
    <location>
        <begin position="1413"/>
        <end position="1457"/>
    </location>
</feature>
<protein>
    <recommendedName>
        <fullName evidence="8">Large ribosomal subunit protein eL6</fullName>
    </recommendedName>
    <alternativeName>
        <fullName evidence="9">60S ribosomal protein L6</fullName>
    </alternativeName>
</protein>
<dbReference type="InterPro" id="IPR012677">
    <property type="entry name" value="Nucleotide-bd_a/b_plait_sf"/>
</dbReference>
<evidence type="ECO:0000256" key="14">
    <source>
        <dbReference type="SAM" id="Coils"/>
    </source>
</evidence>
<dbReference type="InterPro" id="IPR043866">
    <property type="entry name" value="TTC3/DZIP3_dom"/>
</dbReference>
<keyword evidence="4" id="KW-0862">Zinc</keyword>
<comment type="similarity">
    <text evidence="1">Belongs to the eukaryotic ribosomal protein eL6 family.</text>
</comment>
<feature type="region of interest" description="Disordered" evidence="15">
    <location>
        <begin position="1612"/>
        <end position="1634"/>
    </location>
</feature>
<keyword evidence="5 12" id="KW-0694">RNA-binding</keyword>
<dbReference type="InterPro" id="IPR000504">
    <property type="entry name" value="RRM_dom"/>
</dbReference>
<dbReference type="PANTHER" id="PTHR17550:SF7">
    <property type="entry name" value="RNA-BINDING PROTEIN 44"/>
    <property type="match status" value="1"/>
</dbReference>
<feature type="compositionally biased region" description="Low complexity" evidence="15">
    <location>
        <begin position="1018"/>
        <end position="1030"/>
    </location>
</feature>
<dbReference type="InterPro" id="IPR019734">
    <property type="entry name" value="TPR_rpt"/>
</dbReference>
<dbReference type="SMART" id="SM00360">
    <property type="entry name" value="RRM"/>
    <property type="match status" value="1"/>
</dbReference>
<feature type="region of interest" description="Disordered" evidence="15">
    <location>
        <begin position="1018"/>
        <end position="1067"/>
    </location>
</feature>
<reference evidence="18" key="1">
    <citation type="submission" date="2023-10" db="EMBL/GenBank/DDBJ databases">
        <title>Genome assemblies of two species of porcelain crab, Petrolisthes cinctipes and Petrolisthes manimaculis (Anomura: Porcellanidae).</title>
        <authorList>
            <person name="Angst P."/>
        </authorList>
    </citation>
    <scope>NUCLEOTIDE SEQUENCE</scope>
    <source>
        <strain evidence="18">PB745_01</strain>
        <tissue evidence="18">Gill</tissue>
    </source>
</reference>
<keyword evidence="19" id="KW-1185">Reference proteome</keyword>
<evidence type="ECO:0000256" key="1">
    <source>
        <dbReference type="ARBA" id="ARBA00010592"/>
    </source>
</evidence>
<keyword evidence="2" id="KW-0479">Metal-binding</keyword>
<dbReference type="PROSITE" id="PS50089">
    <property type="entry name" value="ZF_RING_2"/>
    <property type="match status" value="1"/>
</dbReference>
<dbReference type="InterPro" id="IPR027370">
    <property type="entry name" value="Znf-RING_euk"/>
</dbReference>
<dbReference type="InterPro" id="IPR008991">
    <property type="entry name" value="Translation_prot_SH3-like_sf"/>
</dbReference>
<feature type="region of interest" description="Disordered" evidence="15">
    <location>
        <begin position="1907"/>
        <end position="1955"/>
    </location>
</feature>
<feature type="repeat" description="TPR" evidence="13">
    <location>
        <begin position="198"/>
        <end position="231"/>
    </location>
</feature>
<dbReference type="Pfam" id="PF13445">
    <property type="entry name" value="zf-RING_UBOX"/>
    <property type="match status" value="1"/>
</dbReference>
<evidence type="ECO:0000256" key="15">
    <source>
        <dbReference type="SAM" id="MobiDB-lite"/>
    </source>
</evidence>
<accession>A0AAE1G8I5</accession>
<keyword evidence="6" id="KW-0689">Ribosomal protein</keyword>
<dbReference type="GO" id="GO:0005737">
    <property type="term" value="C:cytoplasm"/>
    <property type="evidence" value="ECO:0007669"/>
    <property type="project" value="UniProtKB-ARBA"/>
</dbReference>
<evidence type="ECO:0000256" key="6">
    <source>
        <dbReference type="ARBA" id="ARBA00022980"/>
    </source>
</evidence>
<dbReference type="InterPro" id="IPR001841">
    <property type="entry name" value="Znf_RING"/>
</dbReference>
<feature type="compositionally biased region" description="Basic residues" evidence="15">
    <location>
        <begin position="1935"/>
        <end position="1955"/>
    </location>
</feature>
<evidence type="ECO:0000313" key="18">
    <source>
        <dbReference type="EMBL" id="KAK3887225.1"/>
    </source>
</evidence>
<evidence type="ECO:0000256" key="7">
    <source>
        <dbReference type="ARBA" id="ARBA00023274"/>
    </source>
</evidence>
<dbReference type="GO" id="GO:0003735">
    <property type="term" value="F:structural constituent of ribosome"/>
    <property type="evidence" value="ECO:0007669"/>
    <property type="project" value="InterPro"/>
</dbReference>
<feature type="compositionally biased region" description="Polar residues" evidence="15">
    <location>
        <begin position="1710"/>
        <end position="1721"/>
    </location>
</feature>
<dbReference type="InterPro" id="IPR056871">
    <property type="entry name" value="WH_TTC3"/>
</dbReference>
<feature type="compositionally biased region" description="Basic residues" evidence="15">
    <location>
        <begin position="781"/>
        <end position="791"/>
    </location>
</feature>
<keyword evidence="3 11" id="KW-0863">Zinc-finger</keyword>
<dbReference type="InterPro" id="IPR041997">
    <property type="entry name" value="Ribosomal_eL6_KOW"/>
</dbReference>
<dbReference type="PANTHER" id="PTHR17550">
    <property type="entry name" value="E3 UBIQUITIN-PROTEIN LIGASE TTC3"/>
    <property type="match status" value="1"/>
</dbReference>
<feature type="region of interest" description="Disordered" evidence="15">
    <location>
        <begin position="1085"/>
        <end position="1144"/>
    </location>
</feature>
<feature type="domain" description="RING-type" evidence="16">
    <location>
        <begin position="1858"/>
        <end position="1884"/>
    </location>
</feature>
<dbReference type="Proteomes" id="UP001286313">
    <property type="component" value="Unassembled WGS sequence"/>
</dbReference>
<evidence type="ECO:0000259" key="17">
    <source>
        <dbReference type="PROSITE" id="PS50102"/>
    </source>
</evidence>
<dbReference type="SUPFAM" id="SSF54928">
    <property type="entry name" value="RNA-binding domain, RBD"/>
    <property type="match status" value="1"/>
</dbReference>
<dbReference type="GO" id="GO:0006412">
    <property type="term" value="P:translation"/>
    <property type="evidence" value="ECO:0007669"/>
    <property type="project" value="InterPro"/>
</dbReference>
<feature type="compositionally biased region" description="Polar residues" evidence="15">
    <location>
        <begin position="1031"/>
        <end position="1040"/>
    </location>
</feature>
<dbReference type="Pfam" id="PF00076">
    <property type="entry name" value="RRM_1"/>
    <property type="match status" value="1"/>
</dbReference>
<dbReference type="GO" id="GO:1990904">
    <property type="term" value="C:ribonucleoprotein complex"/>
    <property type="evidence" value="ECO:0007669"/>
    <property type="project" value="UniProtKB-KW"/>
</dbReference>
<evidence type="ECO:0000313" key="19">
    <source>
        <dbReference type="Proteomes" id="UP001286313"/>
    </source>
</evidence>
<feature type="compositionally biased region" description="Basic and acidic residues" evidence="15">
    <location>
        <begin position="1098"/>
        <end position="1108"/>
    </location>
</feature>
<feature type="region of interest" description="Disordered" evidence="15">
    <location>
        <begin position="671"/>
        <end position="791"/>
    </location>
</feature>
<dbReference type="GO" id="GO:0003723">
    <property type="term" value="F:RNA binding"/>
    <property type="evidence" value="ECO:0007669"/>
    <property type="project" value="UniProtKB-UniRule"/>
</dbReference>
<dbReference type="SUPFAM" id="SSF50104">
    <property type="entry name" value="Translation proteins SH3-like domain"/>
    <property type="match status" value="1"/>
</dbReference>
<feature type="region of interest" description="Disordered" evidence="15">
    <location>
        <begin position="1710"/>
        <end position="1740"/>
    </location>
</feature>
<dbReference type="InterPro" id="IPR011990">
    <property type="entry name" value="TPR-like_helical_dom_sf"/>
</dbReference>
<feature type="compositionally biased region" description="Basic and acidic residues" evidence="15">
    <location>
        <begin position="1916"/>
        <end position="1930"/>
    </location>
</feature>
<dbReference type="GO" id="GO:0005840">
    <property type="term" value="C:ribosome"/>
    <property type="evidence" value="ECO:0007669"/>
    <property type="project" value="UniProtKB-KW"/>
</dbReference>
<dbReference type="Pfam" id="PF24812">
    <property type="entry name" value="WHD_TTC3"/>
    <property type="match status" value="1"/>
</dbReference>
<dbReference type="Gene3D" id="2.30.30.30">
    <property type="match status" value="1"/>
</dbReference>
<name>A0AAE1G8I5_PETCI</name>
<dbReference type="InterPro" id="IPR013083">
    <property type="entry name" value="Znf_RING/FYVE/PHD"/>
</dbReference>
<dbReference type="Pfam" id="PF19179">
    <property type="entry name" value="TTC3_DZIP3_dom"/>
    <property type="match status" value="1"/>
</dbReference>